<name>A0A6G5AEP4_RHIMP</name>
<accession>A0A6G5AEP4</accession>
<keyword evidence="1" id="KW-0812">Transmembrane</keyword>
<proteinExistence type="predicted"/>
<organism evidence="2">
    <name type="scientific">Rhipicephalus microplus</name>
    <name type="common">Cattle tick</name>
    <name type="synonym">Boophilus microplus</name>
    <dbReference type="NCBI Taxonomy" id="6941"/>
    <lineage>
        <taxon>Eukaryota</taxon>
        <taxon>Metazoa</taxon>
        <taxon>Ecdysozoa</taxon>
        <taxon>Arthropoda</taxon>
        <taxon>Chelicerata</taxon>
        <taxon>Arachnida</taxon>
        <taxon>Acari</taxon>
        <taxon>Parasitiformes</taxon>
        <taxon>Ixodida</taxon>
        <taxon>Ixodoidea</taxon>
        <taxon>Ixodidae</taxon>
        <taxon>Rhipicephalinae</taxon>
        <taxon>Rhipicephalus</taxon>
        <taxon>Boophilus</taxon>
    </lineage>
</organism>
<dbReference type="AlphaFoldDB" id="A0A6G5AEP4"/>
<protein>
    <submittedName>
        <fullName evidence="2">Uncharacterized protein</fullName>
    </submittedName>
</protein>
<sequence>MTRHEQLGITRHVARGTLYMETTLVYFLDKNAGPIQCGRTYLAQMHHPLARFWTILFTTWKPCMFAVAAYLLLNCPINKKCESHFKQGWSFNRSHHGLHFFCSSDGVVNKKFQHVRCCQLWSCT</sequence>
<feature type="transmembrane region" description="Helical" evidence="1">
    <location>
        <begin position="52"/>
        <end position="73"/>
    </location>
</feature>
<evidence type="ECO:0000256" key="1">
    <source>
        <dbReference type="SAM" id="Phobius"/>
    </source>
</evidence>
<keyword evidence="1" id="KW-0472">Membrane</keyword>
<keyword evidence="1" id="KW-1133">Transmembrane helix</keyword>
<reference evidence="2" key="1">
    <citation type="submission" date="2020-03" db="EMBL/GenBank/DDBJ databases">
        <title>A transcriptome and proteome of the tick Rhipicephalus microplus shaped by the genetic composition of its hosts and developmental stage.</title>
        <authorList>
            <person name="Garcia G.R."/>
            <person name="Ribeiro J.M.C."/>
            <person name="Maruyama S.R."/>
            <person name="Gardinasse L.G."/>
            <person name="Nelson K."/>
            <person name="Ferreira B.R."/>
            <person name="Andrade T.G."/>
            <person name="Santos I.K.F.M."/>
        </authorList>
    </citation>
    <scope>NUCLEOTIDE SEQUENCE</scope>
    <source>
        <strain evidence="2">NSGR</strain>
        <tissue evidence="2">Salivary glands</tissue>
    </source>
</reference>
<evidence type="ECO:0000313" key="2">
    <source>
        <dbReference type="EMBL" id="NIE49465.1"/>
    </source>
</evidence>
<dbReference type="EMBL" id="GIKN01007192">
    <property type="protein sequence ID" value="NIE49465.1"/>
    <property type="molecule type" value="Transcribed_RNA"/>
</dbReference>